<organism evidence="1">
    <name type="scientific">Siphoviridae sp. ctRuT6</name>
    <dbReference type="NCBI Taxonomy" id="2826339"/>
    <lineage>
        <taxon>Viruses</taxon>
        <taxon>Duplodnaviria</taxon>
        <taxon>Heunggongvirae</taxon>
        <taxon>Uroviricota</taxon>
        <taxon>Caudoviricetes</taxon>
    </lineage>
</organism>
<proteinExistence type="predicted"/>
<evidence type="ECO:0000313" key="1">
    <source>
        <dbReference type="EMBL" id="DAD88869.1"/>
    </source>
</evidence>
<name>A0A8S5N2H9_9CAUD</name>
<protein>
    <submittedName>
        <fullName evidence="1">Transcription initiation factor IIE, alpha FINGER, Transcription</fullName>
    </submittedName>
</protein>
<sequence length="79" mass="9112">MGCEYCGRINGHETGCPNFVPPKTNFSCCYCKEGIYDGEEFLCNYEGQYIHRDCIPGIDFVIDWLGYEVKEMENSNCFD</sequence>
<dbReference type="EMBL" id="BK015049">
    <property type="protein sequence ID" value="DAD88869.1"/>
    <property type="molecule type" value="Genomic_DNA"/>
</dbReference>
<accession>A0A8S5N2H9</accession>
<reference evidence="1" key="1">
    <citation type="journal article" date="2021" name="Proc. Natl. Acad. Sci. U.S.A.">
        <title>A Catalog of Tens of Thousands of Viruses from Human Metagenomes Reveals Hidden Associations with Chronic Diseases.</title>
        <authorList>
            <person name="Tisza M.J."/>
            <person name="Buck C.B."/>
        </authorList>
    </citation>
    <scope>NUCLEOTIDE SEQUENCE</scope>
    <source>
        <strain evidence="1">CtRuT6</strain>
    </source>
</reference>